<dbReference type="InterPro" id="IPR019775">
    <property type="entry name" value="WD40_repeat_CS"/>
</dbReference>
<evidence type="ECO:0000256" key="3">
    <source>
        <dbReference type="ARBA" id="ARBA00022574"/>
    </source>
</evidence>
<dbReference type="InterPro" id="IPR036322">
    <property type="entry name" value="WD40_repeat_dom_sf"/>
</dbReference>
<proteinExistence type="inferred from homology"/>
<keyword evidence="4" id="KW-0819">tRNA processing</keyword>
<feature type="repeat" description="WD" evidence="7">
    <location>
        <begin position="303"/>
        <end position="344"/>
    </location>
</feature>
<dbReference type="PRINTS" id="PR00320">
    <property type="entry name" value="GPROTEINBRPT"/>
</dbReference>
<dbReference type="InterPro" id="IPR001680">
    <property type="entry name" value="WD40_rpt"/>
</dbReference>
<dbReference type="PANTHER" id="PTHR14344:SF3">
    <property type="entry name" value="WD REPEAT-CONTAINING PROTEIN 6"/>
    <property type="match status" value="1"/>
</dbReference>
<dbReference type="GO" id="GO:0030488">
    <property type="term" value="P:tRNA methylation"/>
    <property type="evidence" value="ECO:0007669"/>
    <property type="project" value="TreeGrafter"/>
</dbReference>
<dbReference type="InterPro" id="IPR051973">
    <property type="entry name" value="tRNA_Anticodon_Mtase-Reg"/>
</dbReference>
<comment type="caution">
    <text evidence="8">The sequence shown here is derived from an EMBL/GenBank/DDBJ whole genome shotgun (WGS) entry which is preliminary data.</text>
</comment>
<dbReference type="AlphaFoldDB" id="A0A1R0GM80"/>
<dbReference type="PANTHER" id="PTHR14344">
    <property type="entry name" value="WD REPEAT PROTEIN"/>
    <property type="match status" value="1"/>
</dbReference>
<evidence type="ECO:0000256" key="7">
    <source>
        <dbReference type="PROSITE-ProRule" id="PRU00221"/>
    </source>
</evidence>
<keyword evidence="3 7" id="KW-0853">WD repeat</keyword>
<dbReference type="OrthoDB" id="5594999at2759"/>
<dbReference type="InterPro" id="IPR020472">
    <property type="entry name" value="WD40_PAC1"/>
</dbReference>
<dbReference type="SUPFAM" id="SSF50978">
    <property type="entry name" value="WD40 repeat-like"/>
    <property type="match status" value="1"/>
</dbReference>
<dbReference type="Gene3D" id="2.130.10.10">
    <property type="entry name" value="YVTN repeat-like/Quinoprotein amine dehydrogenase"/>
    <property type="match status" value="1"/>
</dbReference>
<comment type="subcellular location">
    <subcellularLocation>
        <location evidence="1">Cytoplasm</location>
    </subcellularLocation>
</comment>
<gene>
    <name evidence="8" type="ORF">AYI68_g7973</name>
</gene>
<evidence type="ECO:0000313" key="9">
    <source>
        <dbReference type="Proteomes" id="UP000187455"/>
    </source>
</evidence>
<dbReference type="EMBL" id="LSSL01007452">
    <property type="protein sequence ID" value="OLY77986.1"/>
    <property type="molecule type" value="Genomic_DNA"/>
</dbReference>
<reference evidence="8 9" key="1">
    <citation type="journal article" date="2016" name="Mol. Biol. Evol.">
        <title>Genome-Wide Survey of Gut Fungi (Harpellales) Reveals the First Horizontally Transferred Ubiquitin Gene from a Mosquito Host.</title>
        <authorList>
            <person name="Wang Y."/>
            <person name="White M.M."/>
            <person name="Kvist S."/>
            <person name="Moncalvo J.M."/>
        </authorList>
    </citation>
    <scope>NUCLEOTIDE SEQUENCE [LARGE SCALE GENOMIC DNA]</scope>
    <source>
        <strain evidence="8 9">ALG-7-W6</strain>
    </source>
</reference>
<dbReference type="PROSITE" id="PS50082">
    <property type="entry name" value="WD_REPEATS_2"/>
    <property type="match status" value="1"/>
</dbReference>
<evidence type="ECO:0000256" key="4">
    <source>
        <dbReference type="ARBA" id="ARBA00022694"/>
    </source>
</evidence>
<dbReference type="PROSITE" id="PS00678">
    <property type="entry name" value="WD_REPEATS_1"/>
    <property type="match status" value="2"/>
</dbReference>
<keyword evidence="9" id="KW-1185">Reference proteome</keyword>
<keyword evidence="2" id="KW-0963">Cytoplasm</keyword>
<dbReference type="SMART" id="SM00320">
    <property type="entry name" value="WD40"/>
    <property type="match status" value="3"/>
</dbReference>
<dbReference type="STRING" id="133383.A0A1R0GM80"/>
<dbReference type="InterPro" id="IPR015943">
    <property type="entry name" value="WD40/YVTN_repeat-like_dom_sf"/>
</dbReference>
<sequence length="442" mass="50498">MLDLLWRSVPITSLELAPKLENSTIVHCNIEKNSNNNFTENINNDSQSFYSFSSCSESINSAKETLQASENRFLFAGSGGDLKIFDRFNKGKLVDSVNVLGDQRIYGIRLEPIISYSIKKDSFFFSQRAIAFGGRLFCKFIFTWELNLRCDILKTNIEFSRSRDTVSREKSIIKATDWIHDFSWIRKSITEVSFPYFAIVYAHNFVEIRHILNEKVLLLSQSIVECILYCARFYGDSLDNLLVASGTVFNQALIWNPISKNLVSSLFSENKSSIEHHIDNLKITSIQQTLPQISYTQPVLHTLNGHKGVIFGIRFSKNGLKITTTSDDRTIRVWEFRSNDDLYSSNKCSIKEFVLFGHKARIWDCLILENYLVSISEDATCRIWELSPDNIYKTVGNYRGGHSGKNIWSVTSDSKNGFIITGGEDGGIRNWRLDDISKRQIG</sequence>
<dbReference type="PROSITE" id="PS50294">
    <property type="entry name" value="WD_REPEATS_REGION"/>
    <property type="match status" value="1"/>
</dbReference>
<name>A0A1R0GM80_9FUNG</name>
<evidence type="ECO:0000256" key="5">
    <source>
        <dbReference type="ARBA" id="ARBA00022737"/>
    </source>
</evidence>
<keyword evidence="5" id="KW-0677">Repeat</keyword>
<evidence type="ECO:0000256" key="1">
    <source>
        <dbReference type="ARBA" id="ARBA00004496"/>
    </source>
</evidence>
<evidence type="ECO:0000313" key="8">
    <source>
        <dbReference type="EMBL" id="OLY77986.1"/>
    </source>
</evidence>
<accession>A0A1R0GM80</accession>
<dbReference type="Pfam" id="PF00400">
    <property type="entry name" value="WD40"/>
    <property type="match status" value="3"/>
</dbReference>
<protein>
    <submittedName>
        <fullName evidence="8">WD repeat-containing protein 6</fullName>
    </submittedName>
</protein>
<evidence type="ECO:0000256" key="6">
    <source>
        <dbReference type="ARBA" id="ARBA00038255"/>
    </source>
</evidence>
<evidence type="ECO:0000256" key="2">
    <source>
        <dbReference type="ARBA" id="ARBA00022490"/>
    </source>
</evidence>
<comment type="similarity">
    <text evidence="6">Belongs to the WD repeat WDR6 family.</text>
</comment>
<dbReference type="GO" id="GO:0005737">
    <property type="term" value="C:cytoplasm"/>
    <property type="evidence" value="ECO:0007669"/>
    <property type="project" value="UniProtKB-SubCell"/>
</dbReference>
<dbReference type="Proteomes" id="UP000187455">
    <property type="component" value="Unassembled WGS sequence"/>
</dbReference>
<organism evidence="8 9">
    <name type="scientific">Smittium mucronatum</name>
    <dbReference type="NCBI Taxonomy" id="133383"/>
    <lineage>
        <taxon>Eukaryota</taxon>
        <taxon>Fungi</taxon>
        <taxon>Fungi incertae sedis</taxon>
        <taxon>Zoopagomycota</taxon>
        <taxon>Kickxellomycotina</taxon>
        <taxon>Harpellomycetes</taxon>
        <taxon>Harpellales</taxon>
        <taxon>Legeriomycetaceae</taxon>
        <taxon>Smittium</taxon>
    </lineage>
</organism>